<keyword evidence="4" id="KW-0732">Signal</keyword>
<keyword evidence="3" id="KW-0813">Transport</keyword>
<dbReference type="Pfam" id="PF01497">
    <property type="entry name" value="Peripla_BP_2"/>
    <property type="match status" value="1"/>
</dbReference>
<dbReference type="AlphaFoldDB" id="A0A7C9LM43"/>
<organism evidence="6 7">
    <name type="scientific">Deinococcus arboris</name>
    <dbReference type="NCBI Taxonomy" id="2682977"/>
    <lineage>
        <taxon>Bacteria</taxon>
        <taxon>Thermotogati</taxon>
        <taxon>Deinococcota</taxon>
        <taxon>Deinococci</taxon>
        <taxon>Deinococcales</taxon>
        <taxon>Deinococcaceae</taxon>
        <taxon>Deinococcus</taxon>
    </lineage>
</organism>
<evidence type="ECO:0000313" key="6">
    <source>
        <dbReference type="EMBL" id="MVN87097.1"/>
    </source>
</evidence>
<dbReference type="PANTHER" id="PTHR30532:SF1">
    <property type="entry name" value="IRON(3+)-HYDROXAMATE-BINDING PROTEIN FHUD"/>
    <property type="match status" value="1"/>
</dbReference>
<feature type="domain" description="Fe/B12 periplasmic-binding" evidence="5">
    <location>
        <begin position="1"/>
        <end position="132"/>
    </location>
</feature>
<accession>A0A7C9LM43</accession>
<dbReference type="Proteomes" id="UP000483286">
    <property type="component" value="Unassembled WGS sequence"/>
</dbReference>
<dbReference type="RefSeq" id="WP_157459153.1">
    <property type="nucleotide sequence ID" value="NZ_WQLB01000011.1"/>
</dbReference>
<protein>
    <submittedName>
        <fullName evidence="6">ABC transporter substrate-binding protein</fullName>
    </submittedName>
</protein>
<evidence type="ECO:0000256" key="3">
    <source>
        <dbReference type="ARBA" id="ARBA00022448"/>
    </source>
</evidence>
<dbReference type="PANTHER" id="PTHR30532">
    <property type="entry name" value="IRON III DICITRATE-BINDING PERIPLASMIC PROTEIN"/>
    <property type="match status" value="1"/>
</dbReference>
<evidence type="ECO:0000313" key="7">
    <source>
        <dbReference type="Proteomes" id="UP000483286"/>
    </source>
</evidence>
<dbReference type="Gene3D" id="3.40.50.1980">
    <property type="entry name" value="Nitrogenase molybdenum iron protein domain"/>
    <property type="match status" value="1"/>
</dbReference>
<comment type="similarity">
    <text evidence="2">Belongs to the bacterial solute-binding protein 8 family.</text>
</comment>
<proteinExistence type="inferred from homology"/>
<evidence type="ECO:0000259" key="5">
    <source>
        <dbReference type="PROSITE" id="PS50983"/>
    </source>
</evidence>
<comment type="caution">
    <text evidence="6">The sequence shown here is derived from an EMBL/GenBank/DDBJ whole genome shotgun (WGS) entry which is preliminary data.</text>
</comment>
<dbReference type="InterPro" id="IPR051313">
    <property type="entry name" value="Bact_iron-sidero_bind"/>
</dbReference>
<dbReference type="EMBL" id="WQLB01000011">
    <property type="protein sequence ID" value="MVN87097.1"/>
    <property type="molecule type" value="Genomic_DNA"/>
</dbReference>
<dbReference type="GO" id="GO:0030288">
    <property type="term" value="C:outer membrane-bounded periplasmic space"/>
    <property type="evidence" value="ECO:0007669"/>
    <property type="project" value="TreeGrafter"/>
</dbReference>
<dbReference type="InterPro" id="IPR002491">
    <property type="entry name" value="ABC_transptr_periplasmic_BD"/>
</dbReference>
<comment type="subcellular location">
    <subcellularLocation>
        <location evidence="1">Cell envelope</location>
    </subcellularLocation>
</comment>
<evidence type="ECO:0000256" key="4">
    <source>
        <dbReference type="ARBA" id="ARBA00022729"/>
    </source>
</evidence>
<evidence type="ECO:0000256" key="1">
    <source>
        <dbReference type="ARBA" id="ARBA00004196"/>
    </source>
</evidence>
<reference evidence="6 7" key="1">
    <citation type="submission" date="2019-12" db="EMBL/GenBank/DDBJ databases">
        <title>Deinococcus sp. HMF7620 Genome sequencing and assembly.</title>
        <authorList>
            <person name="Kang H."/>
            <person name="Kim H."/>
            <person name="Joh K."/>
        </authorList>
    </citation>
    <scope>NUCLEOTIDE SEQUENCE [LARGE SCALE GENOMIC DNA]</scope>
    <source>
        <strain evidence="6 7">HMF7620</strain>
    </source>
</reference>
<name>A0A7C9LM43_9DEIO</name>
<evidence type="ECO:0000256" key="2">
    <source>
        <dbReference type="ARBA" id="ARBA00008814"/>
    </source>
</evidence>
<sequence length="132" mass="14401">MDHAVLPLFEAVLAAKPDFTIMYSSAGLPGSKANYAALSKIAPTLAFDFDAMDAGWRSALEELGRVFGRTQTAERSIQTFDRRVTELRGRLAPVLAWPNTALLVMFEPISVMALGHTVQLRTLCVADAFARS</sequence>
<dbReference type="PROSITE" id="PS50983">
    <property type="entry name" value="FE_B12_PBP"/>
    <property type="match status" value="1"/>
</dbReference>
<dbReference type="SUPFAM" id="SSF53807">
    <property type="entry name" value="Helical backbone' metal receptor"/>
    <property type="match status" value="1"/>
</dbReference>
<keyword evidence="7" id="KW-1185">Reference proteome</keyword>
<dbReference type="GO" id="GO:1901678">
    <property type="term" value="P:iron coordination entity transport"/>
    <property type="evidence" value="ECO:0007669"/>
    <property type="project" value="UniProtKB-ARBA"/>
</dbReference>
<gene>
    <name evidence="6" type="ORF">GO986_09985</name>
</gene>